<dbReference type="EMBL" id="LZEY01000023">
    <property type="protein sequence ID" value="OBU07786.1"/>
    <property type="molecule type" value="Genomic_DNA"/>
</dbReference>
<gene>
    <name evidence="1" type="ORF">AYY18_06090</name>
</gene>
<keyword evidence="2" id="KW-1185">Reference proteome</keyword>
<accession>A0A1B8HFD0</accession>
<dbReference type="RefSeq" id="WP_067403057.1">
    <property type="nucleotide sequence ID" value="NZ_LZEY01000023.1"/>
</dbReference>
<proteinExistence type="predicted"/>
<protein>
    <submittedName>
        <fullName evidence="1">Uncharacterized protein</fullName>
    </submittedName>
</protein>
<name>A0A1B8HFD0_9GAMM</name>
<dbReference type="AlphaFoldDB" id="A0A1B8HFD0"/>
<comment type="caution">
    <text evidence="1">The sequence shown here is derived from an EMBL/GenBank/DDBJ whole genome shotgun (WGS) entry which is preliminary data.</text>
</comment>
<evidence type="ECO:0000313" key="2">
    <source>
        <dbReference type="Proteomes" id="UP000092377"/>
    </source>
</evidence>
<reference evidence="2" key="1">
    <citation type="submission" date="2016-06" db="EMBL/GenBank/DDBJ databases">
        <authorList>
            <person name="Butler K."/>
        </authorList>
    </citation>
    <scope>NUCLEOTIDE SEQUENCE [LARGE SCALE GENOMIC DNA]</scope>
    <source>
        <strain evidence="2">GCSL-Mp20</strain>
    </source>
</reference>
<evidence type="ECO:0000313" key="1">
    <source>
        <dbReference type="EMBL" id="OBU07786.1"/>
    </source>
</evidence>
<dbReference type="OrthoDB" id="6556306at2"/>
<sequence length="63" mass="7052">MSRLTHLAGFAQLRVAPFKGGKEPAKFVYTVRVPEGFEETNYQFVEWAVDDFNGMAEQARAAA</sequence>
<dbReference type="Proteomes" id="UP000092377">
    <property type="component" value="Unassembled WGS sequence"/>
</dbReference>
<organism evidence="1 2">
    <name type="scientific">Morganella psychrotolerans</name>
    <dbReference type="NCBI Taxonomy" id="368603"/>
    <lineage>
        <taxon>Bacteria</taxon>
        <taxon>Pseudomonadati</taxon>
        <taxon>Pseudomonadota</taxon>
        <taxon>Gammaproteobacteria</taxon>
        <taxon>Enterobacterales</taxon>
        <taxon>Morganellaceae</taxon>
        <taxon>Morganella</taxon>
    </lineage>
</organism>